<proteinExistence type="predicted"/>
<gene>
    <name evidence="1" type="ORF">ES288_A04G025100v1</name>
</gene>
<evidence type="ECO:0000313" key="1">
    <source>
        <dbReference type="EMBL" id="TYH21210.1"/>
    </source>
</evidence>
<protein>
    <submittedName>
        <fullName evidence="1">Uncharacterized protein</fullName>
    </submittedName>
</protein>
<name>A0A5D2GUD9_GOSDA</name>
<accession>A0A5D2GUD9</accession>
<evidence type="ECO:0000313" key="2">
    <source>
        <dbReference type="Proteomes" id="UP000323506"/>
    </source>
</evidence>
<organism evidence="1 2">
    <name type="scientific">Gossypium darwinii</name>
    <name type="common">Darwin's cotton</name>
    <name type="synonym">Gossypium barbadense var. darwinii</name>
    <dbReference type="NCBI Taxonomy" id="34276"/>
    <lineage>
        <taxon>Eukaryota</taxon>
        <taxon>Viridiplantae</taxon>
        <taxon>Streptophyta</taxon>
        <taxon>Embryophyta</taxon>
        <taxon>Tracheophyta</taxon>
        <taxon>Spermatophyta</taxon>
        <taxon>Magnoliopsida</taxon>
        <taxon>eudicotyledons</taxon>
        <taxon>Gunneridae</taxon>
        <taxon>Pentapetalae</taxon>
        <taxon>rosids</taxon>
        <taxon>malvids</taxon>
        <taxon>Malvales</taxon>
        <taxon>Malvaceae</taxon>
        <taxon>Malvoideae</taxon>
        <taxon>Gossypium</taxon>
    </lineage>
</organism>
<dbReference type="AlphaFoldDB" id="A0A5D2GUD9"/>
<dbReference type="Proteomes" id="UP000323506">
    <property type="component" value="Chromosome A04"/>
</dbReference>
<keyword evidence="2" id="KW-1185">Reference proteome</keyword>
<reference evidence="1 2" key="1">
    <citation type="submission" date="2019-06" db="EMBL/GenBank/DDBJ databases">
        <title>WGS assembly of Gossypium darwinii.</title>
        <authorList>
            <person name="Chen Z.J."/>
            <person name="Sreedasyam A."/>
            <person name="Ando A."/>
            <person name="Song Q."/>
            <person name="De L."/>
            <person name="Hulse-Kemp A."/>
            <person name="Ding M."/>
            <person name="Ye W."/>
            <person name="Kirkbride R."/>
            <person name="Jenkins J."/>
            <person name="Plott C."/>
            <person name="Lovell J."/>
            <person name="Lin Y.-M."/>
            <person name="Vaughn R."/>
            <person name="Liu B."/>
            <person name="Li W."/>
            <person name="Simpson S."/>
            <person name="Scheffler B."/>
            <person name="Saski C."/>
            <person name="Grover C."/>
            <person name="Hu G."/>
            <person name="Conover J."/>
            <person name="Carlson J."/>
            <person name="Shu S."/>
            <person name="Boston L."/>
            <person name="Williams M."/>
            <person name="Peterson D."/>
            <person name="Mcgee K."/>
            <person name="Jones D."/>
            <person name="Wendel J."/>
            <person name="Stelly D."/>
            <person name="Grimwood J."/>
            <person name="Schmutz J."/>
        </authorList>
    </citation>
    <scope>NUCLEOTIDE SEQUENCE [LARGE SCALE GENOMIC DNA]</scope>
    <source>
        <strain evidence="1">1808015.09</strain>
    </source>
</reference>
<sequence length="41" mass="4836">MLKIYKDYNEENTSLVDDSAEKVIYNPKKVVPFGSVWKIWS</sequence>
<dbReference type="EMBL" id="CM017691">
    <property type="protein sequence ID" value="TYH21210.1"/>
    <property type="molecule type" value="Genomic_DNA"/>
</dbReference>